<dbReference type="PANTHER" id="PTHR24055">
    <property type="entry name" value="MITOGEN-ACTIVATED PROTEIN KINASE"/>
    <property type="match status" value="1"/>
</dbReference>
<dbReference type="OrthoDB" id="192887at2759"/>
<dbReference type="GO" id="GO:0004674">
    <property type="term" value="F:protein serine/threonine kinase activity"/>
    <property type="evidence" value="ECO:0007669"/>
    <property type="project" value="UniProtKB-KW"/>
</dbReference>
<organism evidence="10 11">
    <name type="scientific">Psilocybe cf. subviscida</name>
    <dbReference type="NCBI Taxonomy" id="2480587"/>
    <lineage>
        <taxon>Eukaryota</taxon>
        <taxon>Fungi</taxon>
        <taxon>Dikarya</taxon>
        <taxon>Basidiomycota</taxon>
        <taxon>Agaricomycotina</taxon>
        <taxon>Agaricomycetes</taxon>
        <taxon>Agaricomycetidae</taxon>
        <taxon>Agaricales</taxon>
        <taxon>Agaricineae</taxon>
        <taxon>Strophariaceae</taxon>
        <taxon>Psilocybe</taxon>
    </lineage>
</organism>
<accession>A0A8H5BDS5</accession>
<dbReference type="CDD" id="cd07857">
    <property type="entry name" value="STKc_MPK1"/>
    <property type="match status" value="1"/>
</dbReference>
<dbReference type="PROSITE" id="PS50011">
    <property type="entry name" value="PROTEIN_KINASE_DOM"/>
    <property type="match status" value="1"/>
</dbReference>
<reference evidence="10 11" key="1">
    <citation type="journal article" date="2020" name="ISME J.">
        <title>Uncovering the hidden diversity of litter-decomposition mechanisms in mushroom-forming fungi.</title>
        <authorList>
            <person name="Floudas D."/>
            <person name="Bentzer J."/>
            <person name="Ahren D."/>
            <person name="Johansson T."/>
            <person name="Persson P."/>
            <person name="Tunlid A."/>
        </authorList>
    </citation>
    <scope>NUCLEOTIDE SEQUENCE [LARGE SCALE GENOMIC DNA]</scope>
    <source>
        <strain evidence="10 11">CBS 101986</strain>
    </source>
</reference>
<comment type="caution">
    <text evidence="10">The sequence shown here is derived from an EMBL/GenBank/DDBJ whole genome shotgun (WGS) entry which is preliminary data.</text>
</comment>
<dbReference type="AlphaFoldDB" id="A0A8H5BDS5"/>
<evidence type="ECO:0000256" key="1">
    <source>
        <dbReference type="ARBA" id="ARBA00022527"/>
    </source>
</evidence>
<dbReference type="Proteomes" id="UP000567179">
    <property type="component" value="Unassembled WGS sequence"/>
</dbReference>
<evidence type="ECO:0000256" key="6">
    <source>
        <dbReference type="PROSITE-ProRule" id="PRU10141"/>
    </source>
</evidence>
<feature type="binding site" evidence="6">
    <location>
        <position position="78"/>
    </location>
    <ligand>
        <name>ATP</name>
        <dbReference type="ChEBI" id="CHEBI:30616"/>
    </ligand>
</feature>
<dbReference type="SUPFAM" id="SSF56112">
    <property type="entry name" value="Protein kinase-like (PK-like)"/>
    <property type="match status" value="1"/>
</dbReference>
<gene>
    <name evidence="10" type="ORF">D9619_001704</name>
</gene>
<evidence type="ECO:0000256" key="8">
    <source>
        <dbReference type="SAM" id="MobiDB-lite"/>
    </source>
</evidence>
<dbReference type="EMBL" id="JAACJJ010000028">
    <property type="protein sequence ID" value="KAF5321500.1"/>
    <property type="molecule type" value="Genomic_DNA"/>
</dbReference>
<dbReference type="SMART" id="SM00220">
    <property type="entry name" value="S_TKc"/>
    <property type="match status" value="1"/>
</dbReference>
<keyword evidence="3 6" id="KW-0547">Nucleotide-binding</keyword>
<dbReference type="PROSITE" id="PS00108">
    <property type="entry name" value="PROTEIN_KINASE_ST"/>
    <property type="match status" value="1"/>
</dbReference>
<keyword evidence="11" id="KW-1185">Reference proteome</keyword>
<evidence type="ECO:0000256" key="3">
    <source>
        <dbReference type="ARBA" id="ARBA00022741"/>
    </source>
</evidence>
<dbReference type="FunFam" id="1.10.510.10:FF:000013">
    <property type="entry name" value="Mitogen-activated protein kinase"/>
    <property type="match status" value="1"/>
</dbReference>
<dbReference type="InterPro" id="IPR017441">
    <property type="entry name" value="Protein_kinase_ATP_BS"/>
</dbReference>
<proteinExistence type="inferred from homology"/>
<sequence>MRSINSARYKTVYSPLSLSFIISSLITTMAQRHSFTALNSVFVVDSEYQFVKELGQGAYGCVVSARHRRSGEGCAIKKITNINTKRILTKRCLREIRLLHHFRGHKNITCLYDMDIVFQPNGNFDEVYLYEELMEADLHAIIRSGQPLTDAHFQSFIYQTLCGLKYIHSANVLHRDLKPGNLLVNADCELKICDFGLARGYTPGGGTSKAAGNQGFMTEYVATRWYRAPEIMLSFANYSTAIDVWSVGCILAELLGGKPIFKGRDYVDQLNQILHYLGTPSEDTLRRVGSPRAQDYIRSLPIKPRVPFSTLFPSANALAIDLLAQMLCFDPARRMSCEQALNHPYLQVWHDPADEPLCDSKFDFGFEEEDSIDGMKRMIIQEVNSFRAEVRAQARAASQNRRQDSLPIPSRDEILSSPVQEYGPHHGATSSFTSAGNNTADGIPSPIMDDPSEELERELASTHIAKRR</sequence>
<evidence type="ECO:0000313" key="10">
    <source>
        <dbReference type="EMBL" id="KAF5321500.1"/>
    </source>
</evidence>
<dbReference type="InterPro" id="IPR008271">
    <property type="entry name" value="Ser/Thr_kinase_AS"/>
</dbReference>
<comment type="similarity">
    <text evidence="7">Belongs to the protein kinase superfamily.</text>
</comment>
<evidence type="ECO:0000313" key="11">
    <source>
        <dbReference type="Proteomes" id="UP000567179"/>
    </source>
</evidence>
<dbReference type="Pfam" id="PF00069">
    <property type="entry name" value="Pkinase"/>
    <property type="match status" value="1"/>
</dbReference>
<name>A0A8H5BDS5_9AGAR</name>
<dbReference type="Gene3D" id="3.30.200.20">
    <property type="entry name" value="Phosphorylase Kinase, domain 1"/>
    <property type="match status" value="1"/>
</dbReference>
<evidence type="ECO:0000256" key="2">
    <source>
        <dbReference type="ARBA" id="ARBA00022679"/>
    </source>
</evidence>
<dbReference type="PROSITE" id="PS00107">
    <property type="entry name" value="PROTEIN_KINASE_ATP"/>
    <property type="match status" value="1"/>
</dbReference>
<dbReference type="GO" id="GO:0005524">
    <property type="term" value="F:ATP binding"/>
    <property type="evidence" value="ECO:0007669"/>
    <property type="project" value="UniProtKB-UniRule"/>
</dbReference>
<keyword evidence="1 7" id="KW-0723">Serine/threonine-protein kinase</keyword>
<keyword evidence="4" id="KW-0418">Kinase</keyword>
<feature type="domain" description="Protein kinase" evidence="9">
    <location>
        <begin position="48"/>
        <end position="346"/>
    </location>
</feature>
<evidence type="ECO:0000256" key="7">
    <source>
        <dbReference type="RuleBase" id="RU000304"/>
    </source>
</evidence>
<feature type="region of interest" description="Disordered" evidence="8">
    <location>
        <begin position="416"/>
        <end position="468"/>
    </location>
</feature>
<evidence type="ECO:0000256" key="5">
    <source>
        <dbReference type="ARBA" id="ARBA00022840"/>
    </source>
</evidence>
<evidence type="ECO:0000256" key="4">
    <source>
        <dbReference type="ARBA" id="ARBA00022777"/>
    </source>
</evidence>
<dbReference type="Gene3D" id="1.10.510.10">
    <property type="entry name" value="Transferase(Phosphotransferase) domain 1"/>
    <property type="match status" value="1"/>
</dbReference>
<dbReference type="InterPro" id="IPR050117">
    <property type="entry name" value="MAPK"/>
</dbReference>
<keyword evidence="5 6" id="KW-0067">ATP-binding</keyword>
<keyword evidence="2" id="KW-0808">Transferase</keyword>
<dbReference type="InterPro" id="IPR000719">
    <property type="entry name" value="Prot_kinase_dom"/>
</dbReference>
<feature type="compositionally biased region" description="Polar residues" evidence="8">
    <location>
        <begin position="428"/>
        <end position="440"/>
    </location>
</feature>
<evidence type="ECO:0000259" key="9">
    <source>
        <dbReference type="PROSITE" id="PS50011"/>
    </source>
</evidence>
<dbReference type="InterPro" id="IPR011009">
    <property type="entry name" value="Kinase-like_dom_sf"/>
</dbReference>
<protein>
    <recommendedName>
        <fullName evidence="9">Protein kinase domain-containing protein</fullName>
    </recommendedName>
</protein>